<dbReference type="RefSeq" id="WP_200350979.1">
    <property type="nucleotide sequence ID" value="NZ_JAENIK010000011.1"/>
</dbReference>
<protein>
    <recommendedName>
        <fullName evidence="4">ABC transporter permease</fullName>
    </recommendedName>
</protein>
<name>A0A934VBK2_9BACT</name>
<feature type="transmembrane region" description="Helical" evidence="1">
    <location>
        <begin position="286"/>
        <end position="304"/>
    </location>
</feature>
<gene>
    <name evidence="2" type="ORF">JIN84_10385</name>
</gene>
<evidence type="ECO:0000313" key="3">
    <source>
        <dbReference type="Proteomes" id="UP000600139"/>
    </source>
</evidence>
<feature type="transmembrane region" description="Helical" evidence="1">
    <location>
        <begin position="163"/>
        <end position="185"/>
    </location>
</feature>
<feature type="transmembrane region" description="Helical" evidence="1">
    <location>
        <begin position="228"/>
        <end position="248"/>
    </location>
</feature>
<keyword evidence="1" id="KW-1133">Transmembrane helix</keyword>
<feature type="transmembrane region" description="Helical" evidence="1">
    <location>
        <begin position="260"/>
        <end position="280"/>
    </location>
</feature>
<reference evidence="2" key="1">
    <citation type="submission" date="2021-01" db="EMBL/GenBank/DDBJ databases">
        <title>Modified the classification status of verrucomicrobia.</title>
        <authorList>
            <person name="Feng X."/>
        </authorList>
    </citation>
    <scope>NUCLEOTIDE SEQUENCE</scope>
    <source>
        <strain evidence="2">JCM 18052</strain>
    </source>
</reference>
<feature type="transmembrane region" description="Helical" evidence="1">
    <location>
        <begin position="129"/>
        <end position="151"/>
    </location>
</feature>
<organism evidence="2 3">
    <name type="scientific">Luteolibacter yonseiensis</name>
    <dbReference type="NCBI Taxonomy" id="1144680"/>
    <lineage>
        <taxon>Bacteria</taxon>
        <taxon>Pseudomonadati</taxon>
        <taxon>Verrucomicrobiota</taxon>
        <taxon>Verrucomicrobiia</taxon>
        <taxon>Verrucomicrobiales</taxon>
        <taxon>Verrucomicrobiaceae</taxon>
        <taxon>Luteolibacter</taxon>
    </lineage>
</organism>
<feature type="transmembrane region" description="Helical" evidence="1">
    <location>
        <begin position="41"/>
        <end position="59"/>
    </location>
</feature>
<sequence length="326" mass="35020">MHCGNKSVRFIPLENAWRNDLPDRFDPMTTKELRQSLRRGSFIYPFLGIQILAILAMVGEFQTGHASESSEYTGMLNPELLATSGLFWMIVSAICLVIMPLSGVILMGQELEEGNHELLLLTKLDRWKIVIGKFLTLWGLCALTFISLMPYVLVRYMVGGIEWWHEAACAGTILGGSAMIGAGAIGASAFKRIGVRIAVLALYLVSMVAGCAAPLLGAGMQSGRCGFLYHFTALCAVVAFTLAGLALARSRLRLSILAYEVNPSGMIIGLLVFAPFVIGLVSAVTLGWGGAAGLIGLAVVSLRMDITPRAPKWMPPPPPNVPQAEA</sequence>
<comment type="caution">
    <text evidence="2">The sequence shown here is derived from an EMBL/GenBank/DDBJ whole genome shotgun (WGS) entry which is preliminary data.</text>
</comment>
<dbReference type="Proteomes" id="UP000600139">
    <property type="component" value="Unassembled WGS sequence"/>
</dbReference>
<keyword evidence="1" id="KW-0472">Membrane</keyword>
<keyword evidence="3" id="KW-1185">Reference proteome</keyword>
<accession>A0A934VBK2</accession>
<evidence type="ECO:0008006" key="4">
    <source>
        <dbReference type="Google" id="ProtNLM"/>
    </source>
</evidence>
<dbReference type="EMBL" id="JAENIK010000011">
    <property type="protein sequence ID" value="MBK1816021.1"/>
    <property type="molecule type" value="Genomic_DNA"/>
</dbReference>
<dbReference type="AlphaFoldDB" id="A0A934VBK2"/>
<feature type="transmembrane region" description="Helical" evidence="1">
    <location>
        <begin position="197"/>
        <end position="216"/>
    </location>
</feature>
<feature type="transmembrane region" description="Helical" evidence="1">
    <location>
        <begin position="85"/>
        <end position="108"/>
    </location>
</feature>
<evidence type="ECO:0000313" key="2">
    <source>
        <dbReference type="EMBL" id="MBK1816021.1"/>
    </source>
</evidence>
<keyword evidence="1" id="KW-0812">Transmembrane</keyword>
<proteinExistence type="predicted"/>
<evidence type="ECO:0000256" key="1">
    <source>
        <dbReference type="SAM" id="Phobius"/>
    </source>
</evidence>